<comment type="caution">
    <text evidence="4">Lacks conserved residue(s) required for the propagation of feature annotation.</text>
</comment>
<name>A0A328B906_9CAUL</name>
<keyword evidence="3" id="KW-0804">Transcription</keyword>
<dbReference type="Proteomes" id="UP000249524">
    <property type="component" value="Unassembled WGS sequence"/>
</dbReference>
<dbReference type="PROSITE" id="PS50110">
    <property type="entry name" value="RESPONSE_REGULATORY"/>
    <property type="match status" value="1"/>
</dbReference>
<dbReference type="Pfam" id="PF00072">
    <property type="entry name" value="Response_reg"/>
    <property type="match status" value="1"/>
</dbReference>
<organism evidence="8 9">
    <name type="scientific">Phenylobacterium kunshanense</name>
    <dbReference type="NCBI Taxonomy" id="1445034"/>
    <lineage>
        <taxon>Bacteria</taxon>
        <taxon>Pseudomonadati</taxon>
        <taxon>Pseudomonadota</taxon>
        <taxon>Alphaproteobacteria</taxon>
        <taxon>Caulobacterales</taxon>
        <taxon>Caulobacteraceae</taxon>
        <taxon>Phenylobacterium</taxon>
    </lineage>
</organism>
<dbReference type="InterPro" id="IPR001867">
    <property type="entry name" value="OmpR/PhoB-type_DNA-bd"/>
</dbReference>
<dbReference type="PANTHER" id="PTHR48111:SF67">
    <property type="entry name" value="TRANSCRIPTIONAL REGULATORY PROTEIN TCTD"/>
    <property type="match status" value="1"/>
</dbReference>
<dbReference type="SMART" id="SM00862">
    <property type="entry name" value="Trans_reg_C"/>
    <property type="match status" value="1"/>
</dbReference>
<gene>
    <name evidence="8" type="ORF">DJ019_16390</name>
</gene>
<dbReference type="OrthoDB" id="9780278at2"/>
<dbReference type="SUPFAM" id="SSF52172">
    <property type="entry name" value="CheY-like"/>
    <property type="match status" value="1"/>
</dbReference>
<evidence type="ECO:0000256" key="2">
    <source>
        <dbReference type="ARBA" id="ARBA00023125"/>
    </source>
</evidence>
<dbReference type="PROSITE" id="PS51755">
    <property type="entry name" value="OMPR_PHOB"/>
    <property type="match status" value="1"/>
</dbReference>
<dbReference type="GO" id="GO:0005829">
    <property type="term" value="C:cytosol"/>
    <property type="evidence" value="ECO:0007669"/>
    <property type="project" value="TreeGrafter"/>
</dbReference>
<dbReference type="InterPro" id="IPR016032">
    <property type="entry name" value="Sig_transdc_resp-reg_C-effctor"/>
</dbReference>
<reference evidence="8 9" key="1">
    <citation type="submission" date="2018-05" db="EMBL/GenBank/DDBJ databases">
        <authorList>
            <person name="Lanie J.A."/>
            <person name="Ng W.-L."/>
            <person name="Kazmierczak K.M."/>
            <person name="Andrzejewski T.M."/>
            <person name="Davidsen T.M."/>
            <person name="Wayne K.J."/>
            <person name="Tettelin H."/>
            <person name="Glass J.I."/>
            <person name="Rusch D."/>
            <person name="Podicherti R."/>
            <person name="Tsui H.-C.T."/>
            <person name="Winkler M.E."/>
        </authorList>
    </citation>
    <scope>NUCLEOTIDE SEQUENCE [LARGE SCALE GENOMIC DNA]</scope>
    <source>
        <strain evidence="8 9">BUT-10</strain>
    </source>
</reference>
<dbReference type="PANTHER" id="PTHR48111">
    <property type="entry name" value="REGULATOR OF RPOS"/>
    <property type="match status" value="1"/>
</dbReference>
<dbReference type="Gene3D" id="1.10.10.10">
    <property type="entry name" value="Winged helix-like DNA-binding domain superfamily/Winged helix DNA-binding domain"/>
    <property type="match status" value="1"/>
</dbReference>
<dbReference type="Gene3D" id="6.10.250.690">
    <property type="match status" value="1"/>
</dbReference>
<feature type="domain" description="Response regulatory" evidence="6">
    <location>
        <begin position="25"/>
        <end position="139"/>
    </location>
</feature>
<dbReference type="Gene3D" id="3.40.50.2300">
    <property type="match status" value="1"/>
</dbReference>
<dbReference type="GO" id="GO:0032993">
    <property type="term" value="C:protein-DNA complex"/>
    <property type="evidence" value="ECO:0007669"/>
    <property type="project" value="TreeGrafter"/>
</dbReference>
<keyword evidence="9" id="KW-1185">Reference proteome</keyword>
<dbReference type="GO" id="GO:0006355">
    <property type="term" value="P:regulation of DNA-templated transcription"/>
    <property type="evidence" value="ECO:0007669"/>
    <property type="project" value="InterPro"/>
</dbReference>
<evidence type="ECO:0000313" key="9">
    <source>
        <dbReference type="Proteomes" id="UP000249524"/>
    </source>
</evidence>
<evidence type="ECO:0000256" key="3">
    <source>
        <dbReference type="ARBA" id="ARBA00023163"/>
    </source>
</evidence>
<dbReference type="SUPFAM" id="SSF46894">
    <property type="entry name" value="C-terminal effector domain of the bipartite response regulators"/>
    <property type="match status" value="1"/>
</dbReference>
<evidence type="ECO:0000256" key="4">
    <source>
        <dbReference type="PROSITE-ProRule" id="PRU00169"/>
    </source>
</evidence>
<dbReference type="InterPro" id="IPR001789">
    <property type="entry name" value="Sig_transdc_resp-reg_receiver"/>
</dbReference>
<evidence type="ECO:0000259" key="7">
    <source>
        <dbReference type="PROSITE" id="PS51755"/>
    </source>
</evidence>
<dbReference type="SMART" id="SM00448">
    <property type="entry name" value="REC"/>
    <property type="match status" value="1"/>
</dbReference>
<dbReference type="GO" id="GO:0000976">
    <property type="term" value="F:transcription cis-regulatory region binding"/>
    <property type="evidence" value="ECO:0007669"/>
    <property type="project" value="TreeGrafter"/>
</dbReference>
<dbReference type="InterPro" id="IPR039420">
    <property type="entry name" value="WalR-like"/>
</dbReference>
<feature type="domain" description="OmpR/PhoB-type" evidence="7">
    <location>
        <begin position="149"/>
        <end position="250"/>
    </location>
</feature>
<keyword evidence="2 5" id="KW-0238">DNA-binding</keyword>
<evidence type="ECO:0000256" key="1">
    <source>
        <dbReference type="ARBA" id="ARBA00023015"/>
    </source>
</evidence>
<feature type="DNA-binding region" description="OmpR/PhoB-type" evidence="5">
    <location>
        <begin position="149"/>
        <end position="250"/>
    </location>
</feature>
<dbReference type="EMBL" id="QFYS01000008">
    <property type="protein sequence ID" value="RAK63309.1"/>
    <property type="molecule type" value="Genomic_DNA"/>
</dbReference>
<evidence type="ECO:0000256" key="5">
    <source>
        <dbReference type="PROSITE-ProRule" id="PRU01091"/>
    </source>
</evidence>
<dbReference type="GO" id="GO:0000156">
    <property type="term" value="F:phosphorelay response regulator activity"/>
    <property type="evidence" value="ECO:0007669"/>
    <property type="project" value="TreeGrafter"/>
</dbReference>
<dbReference type="RefSeq" id="WP_111277149.1">
    <property type="nucleotide sequence ID" value="NZ_QFYS01000008.1"/>
</dbReference>
<dbReference type="Pfam" id="PF00486">
    <property type="entry name" value="Trans_reg_C"/>
    <property type="match status" value="1"/>
</dbReference>
<protein>
    <submittedName>
        <fullName evidence="8">DNA-binding response regulator</fullName>
    </submittedName>
</protein>
<evidence type="ECO:0000313" key="8">
    <source>
        <dbReference type="EMBL" id="RAK63309.1"/>
    </source>
</evidence>
<evidence type="ECO:0000259" key="6">
    <source>
        <dbReference type="PROSITE" id="PS50110"/>
    </source>
</evidence>
<dbReference type="InterPro" id="IPR036388">
    <property type="entry name" value="WH-like_DNA-bd_sf"/>
</dbReference>
<proteinExistence type="predicted"/>
<dbReference type="AlphaFoldDB" id="A0A328B906"/>
<dbReference type="InterPro" id="IPR011006">
    <property type="entry name" value="CheY-like_superfamily"/>
</dbReference>
<comment type="caution">
    <text evidence="8">The sequence shown here is derived from an EMBL/GenBank/DDBJ whole genome shotgun (WGS) entry which is preliminary data.</text>
</comment>
<keyword evidence="1" id="KW-0805">Transcription regulation</keyword>
<dbReference type="CDD" id="cd00383">
    <property type="entry name" value="trans_reg_C"/>
    <property type="match status" value="1"/>
</dbReference>
<sequence length="260" mass="27138">MTTVAIEFAAGATPVRPATAQGSPRVLWIDADPSAIEAGVEMLRRHGFEVEQAATADAARTVLDGPGGADLVILETALPDADGLALCRRLSEAETAPVMVVASAADTLDRVAGLEFGADDVLPKTIHPLELLARVRALLRRAARQARQASEAELATWRFDAELGYVTSPSGRTVRLSPADAALLQLLAARPGEVLPRDALVAQLHGGDRAAAGGRSIDARVARLRRTLSACDGAGDLIKTLRGGGYLFQAQVMARPGLAA</sequence>
<accession>A0A328B906</accession>